<dbReference type="InterPro" id="IPR012674">
    <property type="entry name" value="Calycin"/>
</dbReference>
<dbReference type="AlphaFoldDB" id="A0A7F5RJE2"/>
<dbReference type="PANTHER" id="PTHR10612">
    <property type="entry name" value="APOLIPOPROTEIN D"/>
    <property type="match status" value="1"/>
</dbReference>
<dbReference type="PANTHER" id="PTHR10612:SF34">
    <property type="entry name" value="APOLIPOPROTEIN D"/>
    <property type="match status" value="1"/>
</dbReference>
<protein>
    <submittedName>
        <fullName evidence="3">Uncharacterized protein LOC112906370</fullName>
    </submittedName>
</protein>
<evidence type="ECO:0000256" key="1">
    <source>
        <dbReference type="SAM" id="SignalP"/>
    </source>
</evidence>
<dbReference type="Gene3D" id="2.40.128.20">
    <property type="match status" value="1"/>
</dbReference>
<keyword evidence="1" id="KW-0732">Signal</keyword>
<proteinExistence type="predicted"/>
<evidence type="ECO:0000313" key="2">
    <source>
        <dbReference type="Proteomes" id="UP000192223"/>
    </source>
</evidence>
<feature type="signal peptide" evidence="1">
    <location>
        <begin position="1"/>
        <end position="19"/>
    </location>
</feature>
<name>A0A7F5RJE2_AGRPL</name>
<dbReference type="GeneID" id="112906370"/>
<dbReference type="InParanoid" id="A0A7F5RJE2"/>
<dbReference type="KEGG" id="apln:112906370"/>
<dbReference type="GO" id="GO:0000302">
    <property type="term" value="P:response to reactive oxygen species"/>
    <property type="evidence" value="ECO:0007669"/>
    <property type="project" value="TreeGrafter"/>
</dbReference>
<organism evidence="2 3">
    <name type="scientific">Agrilus planipennis</name>
    <name type="common">Emerald ash borer</name>
    <name type="synonym">Agrilus marcopoli</name>
    <dbReference type="NCBI Taxonomy" id="224129"/>
    <lineage>
        <taxon>Eukaryota</taxon>
        <taxon>Metazoa</taxon>
        <taxon>Ecdysozoa</taxon>
        <taxon>Arthropoda</taxon>
        <taxon>Hexapoda</taxon>
        <taxon>Insecta</taxon>
        <taxon>Pterygota</taxon>
        <taxon>Neoptera</taxon>
        <taxon>Endopterygota</taxon>
        <taxon>Coleoptera</taxon>
        <taxon>Polyphaga</taxon>
        <taxon>Elateriformia</taxon>
        <taxon>Buprestoidea</taxon>
        <taxon>Buprestidae</taxon>
        <taxon>Agrilinae</taxon>
        <taxon>Agrilus</taxon>
    </lineage>
</organism>
<dbReference type="GO" id="GO:0006629">
    <property type="term" value="P:lipid metabolic process"/>
    <property type="evidence" value="ECO:0007669"/>
    <property type="project" value="TreeGrafter"/>
</dbReference>
<accession>A0A7F5RJE2</accession>
<dbReference type="GO" id="GO:0005737">
    <property type="term" value="C:cytoplasm"/>
    <property type="evidence" value="ECO:0007669"/>
    <property type="project" value="TreeGrafter"/>
</dbReference>
<keyword evidence="2" id="KW-1185">Reference proteome</keyword>
<feature type="chain" id="PRO_5028891437" evidence="1">
    <location>
        <begin position="20"/>
        <end position="195"/>
    </location>
</feature>
<evidence type="ECO:0000313" key="3">
    <source>
        <dbReference type="RefSeq" id="XP_025836122.1"/>
    </source>
</evidence>
<dbReference type="Proteomes" id="UP000192223">
    <property type="component" value="Unplaced"/>
</dbReference>
<reference evidence="3" key="1">
    <citation type="submission" date="2025-08" db="UniProtKB">
        <authorList>
            <consortium name="RefSeq"/>
        </authorList>
    </citation>
    <scope>IDENTIFICATION</scope>
    <source>
        <tissue evidence="3">Entire body</tissue>
    </source>
</reference>
<dbReference type="SUPFAM" id="SSF50814">
    <property type="entry name" value="Lipocalins"/>
    <property type="match status" value="1"/>
</dbReference>
<gene>
    <name evidence="3" type="primary">LOC112906370</name>
</gene>
<sequence length="195" mass="22719">MFNLRLAFVFITLISFSYSQYTSRGQCEDRDRINLSVAQWFNLRRFAGNGAPWYPIASYSSNLDCLSLYFTETSTNTMNVVYTQKNLTTGVVSRREGKATWVRPDYREAIISVNHPYDGKPLVYRMVLIVYDEFTAHYSCVNLDKQNRQEFLHLMSRNRTLTSDQQRRVRASLERQHLPHGPMVNVVQDPTICSI</sequence>
<dbReference type="RefSeq" id="XP_025836122.1">
    <property type="nucleotide sequence ID" value="XM_025980337.1"/>
</dbReference>